<accession>A0ACB5SLC6</accession>
<name>A0ACB5SLC6_9PEZI</name>
<evidence type="ECO:0000313" key="2">
    <source>
        <dbReference type="Proteomes" id="UP001165186"/>
    </source>
</evidence>
<protein>
    <submittedName>
        <fullName evidence="1">Heat shock protein DnaJ</fullName>
    </submittedName>
</protein>
<evidence type="ECO:0000313" key="1">
    <source>
        <dbReference type="EMBL" id="GME46997.1"/>
    </source>
</evidence>
<reference evidence="1" key="1">
    <citation type="submission" date="2024-09" db="EMBL/GenBank/DDBJ databases">
        <title>Draft Genome Sequences of Neofusicoccum parvum.</title>
        <authorList>
            <person name="Ashida A."/>
            <person name="Camagna M."/>
            <person name="Tanaka A."/>
            <person name="Takemoto D."/>
        </authorList>
    </citation>
    <scope>NUCLEOTIDE SEQUENCE</scope>
    <source>
        <strain evidence="1">PPO83</strain>
    </source>
</reference>
<organism evidence="1 2">
    <name type="scientific">Neofusicoccum parvum</name>
    <dbReference type="NCBI Taxonomy" id="310453"/>
    <lineage>
        <taxon>Eukaryota</taxon>
        <taxon>Fungi</taxon>
        <taxon>Dikarya</taxon>
        <taxon>Ascomycota</taxon>
        <taxon>Pezizomycotina</taxon>
        <taxon>Dothideomycetes</taxon>
        <taxon>Dothideomycetes incertae sedis</taxon>
        <taxon>Botryosphaeriales</taxon>
        <taxon>Botryosphaeriaceae</taxon>
        <taxon>Neofusicoccum</taxon>
    </lineage>
</organism>
<keyword evidence="2" id="KW-1185">Reference proteome</keyword>
<sequence length="798" mass="87112">MVKADPKRNYYADLEVAPDADAEEIRKQFRKLALKWHPDRNPGREQECVPRFQAIQAAHEILGDPGERQRYDLERRKRGGGGGTGTYTPRQPAPRGNPYQATSNFPPPPRRTGGGRAQPPPRPDYANPHASTGANRYANFPKPPPTQRKEYAAEQKANVFNAWQNMKTKPNAHAGQAESSHQRAKSAWEFAQEQKPGVNRSQSTRMPKRGGFDPTTPGADEPPAASTSSYFTTSNYGRPVPPPPPPPRDAGATRPQQHADPLRQFKEQFTNEATYPEGMRTRTPYNASGGEKIFVDPSHKQESAGANGYPTQNGATNGSNTSNVNGGMGQKSKSSMYDHFFPDKPSSIPSTSNIKMPTQWPYWAVPSSVPPRSSEKSQSSFDFPIDADTFAQTNAEQFKSKSTESINTKFSPGDWHGKFQGSPDYFTGPVPPPGNRAKKSPSRPPSVRKNSTQNYTSATSQMPQPSPQPTEQPPTEQPTASIPSADPPPGSAGNPPPGKFSSEEWVKMFKDSTFVLPTDPPAKSVSPTRGPPPMRGRKQSKSRPNGPNVKPKSATVADVDDDGSGSAESANEAAATDSSAMDIDPTPPATQTNGAQRPKIVPTPISQARAAQQAQAQAQAQAQQQDADDTFRFNEFANVAPFASTSQEGLRNMSDLTQNLPFESRPAAVHPTRPSDPAVLRLPEMPKAPELPQRLTMGVWAEHLPKMAAYVRAFHLFDSHMLQHFAARQQETDAMGTPVNWLGAIGDTMSGGFGSYMRGIKEDERARMHWNVAWEKHKATMELFEGCRARVLKGGLPA</sequence>
<comment type="caution">
    <text evidence="1">The sequence shown here is derived from an EMBL/GenBank/DDBJ whole genome shotgun (WGS) entry which is preliminary data.</text>
</comment>
<proteinExistence type="predicted"/>
<keyword evidence="1" id="KW-0346">Stress response</keyword>
<gene>
    <name evidence="1" type="primary">g10801</name>
    <name evidence="1" type="ORF">NpPPO83_00010801</name>
</gene>
<dbReference type="Proteomes" id="UP001165186">
    <property type="component" value="Unassembled WGS sequence"/>
</dbReference>
<dbReference type="EMBL" id="BSXG01000129">
    <property type="protein sequence ID" value="GME46997.1"/>
    <property type="molecule type" value="Genomic_DNA"/>
</dbReference>